<dbReference type="InterPro" id="IPR051646">
    <property type="entry name" value="NatB_acetyltransferase_subunit"/>
</dbReference>
<evidence type="ECO:0000313" key="3">
    <source>
        <dbReference type="EMBL" id="KAK4810142.1"/>
    </source>
</evidence>
<evidence type="ECO:0000313" key="5">
    <source>
        <dbReference type="Proteomes" id="UP001333110"/>
    </source>
</evidence>
<keyword evidence="5" id="KW-1185">Reference proteome</keyword>
<dbReference type="GO" id="GO:0004596">
    <property type="term" value="F:protein-N-terminal amino-acid acetyltransferase activity"/>
    <property type="evidence" value="ECO:0007669"/>
    <property type="project" value="TreeGrafter"/>
</dbReference>
<dbReference type="Proteomes" id="UP001333110">
    <property type="component" value="Unassembled WGS sequence"/>
</dbReference>
<evidence type="ECO:0000256" key="2">
    <source>
        <dbReference type="ARBA" id="ARBA00023315"/>
    </source>
</evidence>
<name>A0AAN7N7R7_MYCAM</name>
<protein>
    <recommendedName>
        <fullName evidence="6">N-acetyltransferase domain-containing protein</fullName>
    </recommendedName>
</protein>
<dbReference type="Gene3D" id="3.40.630.30">
    <property type="match status" value="1"/>
</dbReference>
<dbReference type="GO" id="GO:0031416">
    <property type="term" value="C:NatB complex"/>
    <property type="evidence" value="ECO:0007669"/>
    <property type="project" value="TreeGrafter"/>
</dbReference>
<sequence>MLWLLAAMGKAEGCVARGEWRGHATALSVAPAFRRLGWAAKSMERLEEISEKSWWKARAYVKLIRRIEAGKWNV</sequence>
<dbReference type="PANTHER" id="PTHR45910">
    <property type="entry name" value="N-ALPHA-ACETYLTRANSFERASE 20"/>
    <property type="match status" value="1"/>
</dbReference>
<accession>A0AAN7N7R7</accession>
<organism evidence="3 5">
    <name type="scientific">Mycteria americana</name>
    <name type="common">Wood stork</name>
    <dbReference type="NCBI Taxonomy" id="33587"/>
    <lineage>
        <taxon>Eukaryota</taxon>
        <taxon>Metazoa</taxon>
        <taxon>Chordata</taxon>
        <taxon>Craniata</taxon>
        <taxon>Vertebrata</taxon>
        <taxon>Euteleostomi</taxon>
        <taxon>Archelosauria</taxon>
        <taxon>Archosauria</taxon>
        <taxon>Dinosauria</taxon>
        <taxon>Saurischia</taxon>
        <taxon>Theropoda</taxon>
        <taxon>Coelurosauria</taxon>
        <taxon>Aves</taxon>
        <taxon>Neognathae</taxon>
        <taxon>Neoaves</taxon>
        <taxon>Aequornithes</taxon>
        <taxon>Ciconiiformes</taxon>
        <taxon>Ciconiidae</taxon>
        <taxon>Mycteria</taxon>
    </lineage>
</organism>
<proteinExistence type="predicted"/>
<reference evidence="3 5" key="1">
    <citation type="journal article" date="2023" name="J. Hered.">
        <title>Chromosome-level genome of the wood stork (Mycteria americana) provides insight into avian chromosome evolution.</title>
        <authorList>
            <person name="Flamio R. Jr."/>
            <person name="Ramstad K.M."/>
        </authorList>
    </citation>
    <scope>NUCLEOTIDE SEQUENCE [LARGE SCALE GENOMIC DNA]</scope>
    <source>
        <strain evidence="3">JAX WOST 10</strain>
    </source>
</reference>
<evidence type="ECO:0000313" key="4">
    <source>
        <dbReference type="EMBL" id="KAK4810143.1"/>
    </source>
</evidence>
<evidence type="ECO:0000256" key="1">
    <source>
        <dbReference type="ARBA" id="ARBA00022679"/>
    </source>
</evidence>
<dbReference type="AlphaFoldDB" id="A0AAN7N7R7"/>
<dbReference type="PANTHER" id="PTHR45910:SF1">
    <property type="entry name" value="N-ALPHA-ACETYLTRANSFERASE 20"/>
    <property type="match status" value="1"/>
</dbReference>
<gene>
    <name evidence="3" type="ORF">QYF61_009537</name>
    <name evidence="4" type="ORF">QYF61_009538</name>
</gene>
<dbReference type="EMBL" id="JAUNZN010000019">
    <property type="protein sequence ID" value="KAK4810142.1"/>
    <property type="molecule type" value="Genomic_DNA"/>
</dbReference>
<dbReference type="EMBL" id="JAUNZN010000019">
    <property type="protein sequence ID" value="KAK4810143.1"/>
    <property type="molecule type" value="Genomic_DNA"/>
</dbReference>
<comment type="caution">
    <text evidence="3">The sequence shown here is derived from an EMBL/GenBank/DDBJ whole genome shotgun (WGS) entry which is preliminary data.</text>
</comment>
<keyword evidence="1" id="KW-0808">Transferase</keyword>
<keyword evidence="2" id="KW-0012">Acyltransferase</keyword>
<evidence type="ECO:0008006" key="6">
    <source>
        <dbReference type="Google" id="ProtNLM"/>
    </source>
</evidence>